<dbReference type="AlphaFoldDB" id="A0A5M4B2E5"/>
<dbReference type="PROSITE" id="PS51257">
    <property type="entry name" value="PROKAR_LIPOPROTEIN"/>
    <property type="match status" value="1"/>
</dbReference>
<dbReference type="PANTHER" id="PTHR48098:SF6">
    <property type="entry name" value="FERRI-BACILLIBACTIN ESTERASE BESA"/>
    <property type="match status" value="1"/>
</dbReference>
<evidence type="ECO:0000313" key="3">
    <source>
        <dbReference type="Proteomes" id="UP000391834"/>
    </source>
</evidence>
<sequence>MKTRLPALKQKVLLSIIVLISCLSLHAQSPEPLHMEKYTTVNGEKFVVHSNVLNQDKEIFVGLPKNFNDATDYPLVLVLEGEVVFDTFAPLMRLMADVGEIPECVIVGIPFYNKHLEYAPKISSHPESGNADNVLNFYRKELFPLLDSLYHCGKDKIIWTHSGLGGIFCTYLLLGSDNQFNGIISSSPNLKFMRDYIEKENAFADLAKKGNVFYYLTFGSNEGEDYMSGMYTEVKQFKEKLEKEAPDNLIWKYQLNENDDHFTNAVETFTDGLILYFRMMK</sequence>
<dbReference type="PANTHER" id="PTHR48098">
    <property type="entry name" value="ENTEROCHELIN ESTERASE-RELATED"/>
    <property type="match status" value="1"/>
</dbReference>
<name>A0A5M4B2E5_9BACT</name>
<dbReference type="Gene3D" id="3.40.50.1820">
    <property type="entry name" value="alpha/beta hydrolase"/>
    <property type="match status" value="1"/>
</dbReference>
<dbReference type="Pfam" id="PF00756">
    <property type="entry name" value="Esterase"/>
    <property type="match status" value="1"/>
</dbReference>
<keyword evidence="3" id="KW-1185">Reference proteome</keyword>
<reference evidence="2 3" key="1">
    <citation type="submission" date="2019-10" db="EMBL/GenBank/DDBJ databases">
        <title>Prolixibacter strains distinguished by the presence of nitrate reductase genes were adept at nitrate-dependent anaerobic corrosion of metallic iron and carbon steel.</title>
        <authorList>
            <person name="Iino T."/>
            <person name="Shono N."/>
            <person name="Ito K."/>
            <person name="Nakamura R."/>
            <person name="Sueoka K."/>
            <person name="Harayama S."/>
            <person name="Ohkuma M."/>
        </authorList>
    </citation>
    <scope>NUCLEOTIDE SEQUENCE [LARGE SCALE GENOMIC DNA]</scope>
    <source>
        <strain evidence="2 3">JCM 13498</strain>
    </source>
</reference>
<proteinExistence type="predicted"/>
<dbReference type="SUPFAM" id="SSF53474">
    <property type="entry name" value="alpha/beta-Hydrolases"/>
    <property type="match status" value="1"/>
</dbReference>
<dbReference type="InterPro" id="IPR050583">
    <property type="entry name" value="Mycobacterial_A85_antigen"/>
</dbReference>
<evidence type="ECO:0000256" key="1">
    <source>
        <dbReference type="SAM" id="SignalP"/>
    </source>
</evidence>
<dbReference type="InterPro" id="IPR029058">
    <property type="entry name" value="AB_hydrolase_fold"/>
</dbReference>
<feature type="signal peptide" evidence="1">
    <location>
        <begin position="1"/>
        <end position="27"/>
    </location>
</feature>
<dbReference type="EMBL" id="BLAX01000001">
    <property type="protein sequence ID" value="GET34325.1"/>
    <property type="molecule type" value="Genomic_DNA"/>
</dbReference>
<dbReference type="RefSeq" id="WP_025864644.1">
    <property type="nucleotide sequence ID" value="NZ_BLAX01000001.1"/>
</dbReference>
<accession>A0A5M4B2E5</accession>
<keyword evidence="1" id="KW-0732">Signal</keyword>
<gene>
    <name evidence="2" type="ORF">PbJCM13498_31880</name>
</gene>
<dbReference type="InterPro" id="IPR000801">
    <property type="entry name" value="Esterase-like"/>
</dbReference>
<dbReference type="OrthoDB" id="9784036at2"/>
<comment type="caution">
    <text evidence="2">The sequence shown here is derived from an EMBL/GenBank/DDBJ whole genome shotgun (WGS) entry which is preliminary data.</text>
</comment>
<dbReference type="Proteomes" id="UP000391834">
    <property type="component" value="Unassembled WGS sequence"/>
</dbReference>
<evidence type="ECO:0000313" key="2">
    <source>
        <dbReference type="EMBL" id="GET34325.1"/>
    </source>
</evidence>
<organism evidence="2 3">
    <name type="scientific">Prolixibacter bellariivorans</name>
    <dbReference type="NCBI Taxonomy" id="314319"/>
    <lineage>
        <taxon>Bacteria</taxon>
        <taxon>Pseudomonadati</taxon>
        <taxon>Bacteroidota</taxon>
        <taxon>Bacteroidia</taxon>
        <taxon>Marinilabiliales</taxon>
        <taxon>Prolixibacteraceae</taxon>
        <taxon>Prolixibacter</taxon>
    </lineage>
</organism>
<evidence type="ECO:0008006" key="4">
    <source>
        <dbReference type="Google" id="ProtNLM"/>
    </source>
</evidence>
<protein>
    <recommendedName>
        <fullName evidence="4">Esterase</fullName>
    </recommendedName>
</protein>
<feature type="chain" id="PRO_5024440113" description="Esterase" evidence="1">
    <location>
        <begin position="28"/>
        <end position="281"/>
    </location>
</feature>